<evidence type="ECO:0000313" key="2">
    <source>
        <dbReference type="Proteomes" id="UP000234420"/>
    </source>
</evidence>
<organism evidence="1 2">
    <name type="scientific">Photobacterium carnosum</name>
    <dbReference type="NCBI Taxonomy" id="2023717"/>
    <lineage>
        <taxon>Bacteria</taxon>
        <taxon>Pseudomonadati</taxon>
        <taxon>Pseudomonadota</taxon>
        <taxon>Gammaproteobacteria</taxon>
        <taxon>Vibrionales</taxon>
        <taxon>Vibrionaceae</taxon>
        <taxon>Photobacterium</taxon>
    </lineage>
</organism>
<evidence type="ECO:0008006" key="3">
    <source>
        <dbReference type="Google" id="ProtNLM"/>
    </source>
</evidence>
<comment type="caution">
    <text evidence="1">The sequence shown here is derived from an EMBL/GenBank/DDBJ whole genome shotgun (WGS) entry which is preliminary data.</text>
</comment>
<dbReference type="InterPro" id="IPR021316">
    <property type="entry name" value="DUF2913"/>
</dbReference>
<dbReference type="Proteomes" id="UP000234420">
    <property type="component" value="Unassembled WGS sequence"/>
</dbReference>
<gene>
    <name evidence="1" type="ORF">CIK00_02740</name>
</gene>
<proteinExistence type="predicted"/>
<evidence type="ECO:0000313" key="1">
    <source>
        <dbReference type="EMBL" id="PLC59198.1"/>
    </source>
</evidence>
<dbReference type="RefSeq" id="WP_101767401.1">
    <property type="nucleotide sequence ID" value="NZ_BPPU01000003.1"/>
</dbReference>
<sequence length="227" mass="26017">MTTINYSDAISHCAFCGLVALSTARQDNKIKNRIAANKFLSNWAHRAIKERRFPSIITPELTSIAATGHRNAVVANVERVLQNIWNGFNSEEKRIDNLPQKMNDRISNAFNELKISDWSATYAYEQDWSKGGFKPNGLKNVFIIKDHAELFDKNGQLSDNFIHVFIVLPPTSNKEATKLKMEVVDALYKHGILVYSPQTCIHERCHQYLFEIWPFNKKPNELPVRPS</sequence>
<dbReference type="Pfam" id="PF11140">
    <property type="entry name" value="DUF2913"/>
    <property type="match status" value="1"/>
</dbReference>
<accession>A0A2N4UW08</accession>
<dbReference type="EMBL" id="NPIB01000002">
    <property type="protein sequence ID" value="PLC59198.1"/>
    <property type="molecule type" value="Genomic_DNA"/>
</dbReference>
<name>A0A2N4UW08_9GAMM</name>
<reference evidence="1 2" key="1">
    <citation type="journal article" date="2018" name="Syst. Appl. Microbiol.">
        <title>Photobacterium carnosum sp. nov., isolated from spoiled modified atmosphere packaged poultry meat.</title>
        <authorList>
            <person name="Hilgarth M."/>
            <person name="Fuertes S."/>
            <person name="Ehrmann M."/>
            <person name="Vogel R.F."/>
        </authorList>
    </citation>
    <scope>NUCLEOTIDE SEQUENCE [LARGE SCALE GENOMIC DNA]</scope>
    <source>
        <strain evidence="1 2">TMW 2.2021</strain>
    </source>
</reference>
<keyword evidence="2" id="KW-1185">Reference proteome</keyword>
<dbReference type="AlphaFoldDB" id="A0A2N4UW08"/>
<protein>
    <recommendedName>
        <fullName evidence="3">DUF2913 domain-containing protein</fullName>
    </recommendedName>
</protein>